<dbReference type="SUPFAM" id="SSF55781">
    <property type="entry name" value="GAF domain-like"/>
    <property type="match status" value="2"/>
</dbReference>
<dbReference type="InterPro" id="IPR006675">
    <property type="entry name" value="HDIG_dom"/>
</dbReference>
<dbReference type="PANTHER" id="PTHR43155:SF2">
    <property type="entry name" value="CYCLIC DI-GMP PHOSPHODIESTERASE PA4108"/>
    <property type="match status" value="1"/>
</dbReference>
<evidence type="ECO:0000259" key="1">
    <source>
        <dbReference type="PROSITE" id="PS51831"/>
    </source>
</evidence>
<reference evidence="3" key="1">
    <citation type="submission" date="2022-04" db="EMBL/GenBank/DDBJ databases">
        <title>Desulfatitalea alkaliphila sp. nov., a novel anaerobic sulfate-reducing bacterium isolated from terrestrial mud volcano, Taman Peninsula, Russia.</title>
        <authorList>
            <person name="Khomyakova M.A."/>
            <person name="Merkel A.Y."/>
            <person name="Slobodkin A.I."/>
        </authorList>
    </citation>
    <scope>NUCLEOTIDE SEQUENCE</scope>
    <source>
        <strain evidence="3">M08but</strain>
    </source>
</reference>
<dbReference type="PANTHER" id="PTHR43155">
    <property type="entry name" value="CYCLIC DI-GMP PHOSPHODIESTERASE PA4108-RELATED"/>
    <property type="match status" value="1"/>
</dbReference>
<dbReference type="Pfam" id="PF13185">
    <property type="entry name" value="GAF_2"/>
    <property type="match status" value="1"/>
</dbReference>
<feature type="domain" description="HD-GYP" evidence="2">
    <location>
        <begin position="330"/>
        <end position="525"/>
    </location>
</feature>
<comment type="caution">
    <text evidence="3">The sequence shown here is derived from an EMBL/GenBank/DDBJ whole genome shotgun (WGS) entry which is preliminary data.</text>
</comment>
<proteinExistence type="predicted"/>
<dbReference type="Gene3D" id="3.30.450.40">
    <property type="match status" value="2"/>
</dbReference>
<dbReference type="InterPro" id="IPR029016">
    <property type="entry name" value="GAF-like_dom_sf"/>
</dbReference>
<sequence length="555" mass="62285">MAETAKFQRFFEVITQVSRALHESGDLKQAMAVMVETITAAFEARGCLLRLLDPIGQELELLAATGLSHDFLEKGVVADLDFSAAAEDALLVIEDVAGDNRVLDPEAVRREGIVAIIGVPLRITGTMRMVLKIFFDRRLTLDDQDQRFLYYLAQQSAMAIRSSWMYTRYLEAFRQVTWAIHAGEAVDEILESIVVNIREMMEARGCIYWIVDTNRRRVHMKVTSGFQMESLSQIEYETLEEVFRFHEDKEVFIRDVIQDPRIPSVSRLGKQMVKSIMGIPYPIVDQYRGILAVYFSRERELLPTEINFIRDSGRQGAIALHRAFRYDERTLKALRETIGGLVLALEAKDVCTHGHSLNVANYARLTAQHLGLAAHQADAVFNAGLLHDIGKIAMGNEILDNLGNLSPGEFQTIKQHPVIGANILRSLSFLDEVTPMVLYHHERHDGSGYPEGLVGEAIPLGARILAVCDSFDAMTSDRPSTQRISVQQACGVLQELAGTRFDPVVVRAFVEAVTQHPEAVTPYRLPEDYVAACKLTPVNGQPSFKQRLRRFLPGF</sequence>
<dbReference type="AlphaFoldDB" id="A0AA41R2X8"/>
<evidence type="ECO:0000313" key="3">
    <source>
        <dbReference type="EMBL" id="MCJ8501219.1"/>
    </source>
</evidence>
<dbReference type="CDD" id="cd00077">
    <property type="entry name" value="HDc"/>
    <property type="match status" value="1"/>
</dbReference>
<protein>
    <submittedName>
        <fullName evidence="3">HD domain-containing protein</fullName>
    </submittedName>
</protein>
<dbReference type="Proteomes" id="UP001165427">
    <property type="component" value="Unassembled WGS sequence"/>
</dbReference>
<dbReference type="PROSITE" id="PS51832">
    <property type="entry name" value="HD_GYP"/>
    <property type="match status" value="1"/>
</dbReference>
<dbReference type="SUPFAM" id="SSF109604">
    <property type="entry name" value="HD-domain/PDEase-like"/>
    <property type="match status" value="1"/>
</dbReference>
<dbReference type="Pfam" id="PF13487">
    <property type="entry name" value="HD_5"/>
    <property type="match status" value="1"/>
</dbReference>
<accession>A0AA41R2X8</accession>
<dbReference type="InterPro" id="IPR037522">
    <property type="entry name" value="HD_GYP_dom"/>
</dbReference>
<dbReference type="InterPro" id="IPR006674">
    <property type="entry name" value="HD_domain"/>
</dbReference>
<feature type="domain" description="HD" evidence="1">
    <location>
        <begin position="352"/>
        <end position="474"/>
    </location>
</feature>
<dbReference type="InterPro" id="IPR003607">
    <property type="entry name" value="HD/PDEase_dom"/>
</dbReference>
<dbReference type="SMART" id="SM00471">
    <property type="entry name" value="HDc"/>
    <property type="match status" value="1"/>
</dbReference>
<keyword evidence="4" id="KW-1185">Reference proteome</keyword>
<dbReference type="NCBIfam" id="TIGR00277">
    <property type="entry name" value="HDIG"/>
    <property type="match status" value="1"/>
</dbReference>
<dbReference type="RefSeq" id="WP_246907952.1">
    <property type="nucleotide sequence ID" value="NZ_JALJRB010000011.1"/>
</dbReference>
<dbReference type="PROSITE" id="PS51831">
    <property type="entry name" value="HD"/>
    <property type="match status" value="1"/>
</dbReference>
<gene>
    <name evidence="3" type="ORF">MRX98_11600</name>
</gene>
<dbReference type="Pfam" id="PF01590">
    <property type="entry name" value="GAF"/>
    <property type="match status" value="1"/>
</dbReference>
<dbReference type="EMBL" id="JALJRB010000011">
    <property type="protein sequence ID" value="MCJ8501219.1"/>
    <property type="molecule type" value="Genomic_DNA"/>
</dbReference>
<dbReference type="InterPro" id="IPR003018">
    <property type="entry name" value="GAF"/>
</dbReference>
<evidence type="ECO:0000259" key="2">
    <source>
        <dbReference type="PROSITE" id="PS51832"/>
    </source>
</evidence>
<dbReference type="Gene3D" id="1.10.3210.10">
    <property type="entry name" value="Hypothetical protein af1432"/>
    <property type="match status" value="1"/>
</dbReference>
<evidence type="ECO:0000313" key="4">
    <source>
        <dbReference type="Proteomes" id="UP001165427"/>
    </source>
</evidence>
<dbReference type="SMART" id="SM00065">
    <property type="entry name" value="GAF"/>
    <property type="match status" value="2"/>
</dbReference>
<organism evidence="3 4">
    <name type="scientific">Desulfatitalea alkaliphila</name>
    <dbReference type="NCBI Taxonomy" id="2929485"/>
    <lineage>
        <taxon>Bacteria</taxon>
        <taxon>Pseudomonadati</taxon>
        <taxon>Thermodesulfobacteriota</taxon>
        <taxon>Desulfobacteria</taxon>
        <taxon>Desulfobacterales</taxon>
        <taxon>Desulfosarcinaceae</taxon>
        <taxon>Desulfatitalea</taxon>
    </lineage>
</organism>
<name>A0AA41R2X8_9BACT</name>